<dbReference type="Gene3D" id="3.30.70.1620">
    <property type="match status" value="1"/>
</dbReference>
<keyword evidence="10" id="KW-0131">Cell cycle</keyword>
<dbReference type="FunFam" id="3.40.50.300:FF:000278">
    <property type="entry name" value="Structural maintenance of chromosomes 2"/>
    <property type="match status" value="1"/>
</dbReference>
<dbReference type="SUPFAM" id="SSF52540">
    <property type="entry name" value="P-loop containing nucleoside triphosphate hydrolases"/>
    <property type="match status" value="1"/>
</dbReference>
<keyword evidence="7 12" id="KW-0175">Coiled coil</keyword>
<evidence type="ECO:0000256" key="12">
    <source>
        <dbReference type="SAM" id="Coils"/>
    </source>
</evidence>
<feature type="coiled-coil region" evidence="12">
    <location>
        <begin position="255"/>
        <end position="282"/>
    </location>
</feature>
<dbReference type="Gene3D" id="3.40.50.300">
    <property type="entry name" value="P-loop containing nucleotide triphosphate hydrolases"/>
    <property type="match status" value="2"/>
</dbReference>
<evidence type="ECO:0000256" key="11">
    <source>
        <dbReference type="PIRNR" id="PIRNR005719"/>
    </source>
</evidence>
<dbReference type="PIRSF" id="PIRSF005719">
    <property type="entry name" value="SMC"/>
    <property type="match status" value="1"/>
</dbReference>
<evidence type="ECO:0000256" key="7">
    <source>
        <dbReference type="ARBA" id="ARBA00023054"/>
    </source>
</evidence>
<dbReference type="OrthoDB" id="10255539at2759"/>
<feature type="coiled-coil region" evidence="12">
    <location>
        <begin position="756"/>
        <end position="871"/>
    </location>
</feature>
<evidence type="ECO:0000256" key="2">
    <source>
        <dbReference type="ARBA" id="ARBA00005231"/>
    </source>
</evidence>
<dbReference type="InterPro" id="IPR027120">
    <property type="entry name" value="Smc2_ABC"/>
</dbReference>
<keyword evidence="6" id="KW-0067">ATP-binding</keyword>
<evidence type="ECO:0000256" key="8">
    <source>
        <dbReference type="ARBA" id="ARBA00023067"/>
    </source>
</evidence>
<proteinExistence type="inferred from homology"/>
<dbReference type="Pfam" id="PF06470">
    <property type="entry name" value="SMC_hinge"/>
    <property type="match status" value="1"/>
</dbReference>
<name>X0ARS2_FUSOX</name>
<evidence type="ECO:0000256" key="9">
    <source>
        <dbReference type="ARBA" id="ARBA00023242"/>
    </source>
</evidence>
<dbReference type="GO" id="GO:0005634">
    <property type="term" value="C:nucleus"/>
    <property type="evidence" value="ECO:0007669"/>
    <property type="project" value="UniProtKB-SubCell"/>
</dbReference>
<dbReference type="GO" id="GO:0007076">
    <property type="term" value="P:mitotic chromosome condensation"/>
    <property type="evidence" value="ECO:0007669"/>
    <property type="project" value="UniProtKB-ARBA"/>
</dbReference>
<dbReference type="SUPFAM" id="SSF75553">
    <property type="entry name" value="Smc hinge domain"/>
    <property type="match status" value="1"/>
</dbReference>
<evidence type="ECO:0000256" key="1">
    <source>
        <dbReference type="ARBA" id="ARBA00004123"/>
    </source>
</evidence>
<dbReference type="GO" id="GO:0005694">
    <property type="term" value="C:chromosome"/>
    <property type="evidence" value="ECO:0007669"/>
    <property type="project" value="InterPro"/>
</dbReference>
<sequence>MRVIEIIIDGFKSYAARTVISGWDESFNAITGLNGSGKSNILESICFVLGITNMSIVRAQNSQDLIYKGGQAGVTKASVTIVFDNGDKNQSPIGFEEYATISVTRQITLGSTSKYLINGHRAQQQTVHNLFQSVQVQLNINNPNFLIMQGKITKVLNMKSMEILAMIQEAAGTKMFEDRKDKAFRTMAKKEMKLQELQELLKDEIEPKLERLRNEKSTFLEFQQIQNDLERLTRVVVAYDYSKRQERSEPLSIELECKKKQRQSLQDSVEHLRGEIAYLEDDTRRVQLQHGKELSKRAKGQGLAEIVRKHANDLVRLDTVIELKKLSLDDEREKELAARKTVIESEAALKDKTVIFDNIKATYDKTKKDLTKQSQDIESREELLQSLQTGVNSTISLGNSYQVQLRDAKNRATIAATEQEKAKLKIEHLQSRAREEAPRAQKATEHINDLLGSVNILKEEAQKLEKDLARVEVAPGKYQEMAEQELLLLKTLRDCSQKSDELKRQVAHINFSYADPTPGFDRSKVKGLVAQLFTLDKEHSEAGKALETCAGGRLFNVVVDSDVTGTQLLQKGKLRKRVTIIPLNRIAALKASAETVATAQTIAPGKVNLALSFVDYDNEIATAMEYVFGNTLICADAEIAKRVTFDADVKMRSITLQGDAYDPSGTLSGGSSPNSSCVLTTLQELNNLASQFTKAEQSLNELRVKIAEGRPKVDQARRIEQALAVKMHGIRLAEEQIRTNSSSTIIRAVGDMNAAIQQLHEDILEAKSRQAEANSDIWQIEKDMNDFNDNEVAKLAELQEMLEKLQSEHKKSLLDVRNLQKELQKANLDLEQTDSDLSAAREQLQEAELNIKKEEQEVENLSKDRTRLNDTHNTFQAQVDFEDARSNFFENELQNLDNISRSKKARIAEESLKMQQLIHQIEKLHNEQQGVASDLRQMDAEYDWILDERDKFGLTGTPYDFDRQNIGESKAKLRALAQRLQGMKRRVNPKVMNTLESVEKKEAALKLMIKTVIRDKKKIEETIASLDDYKKKTLHHTWEKVSRDCGQIFSELLPGGNSAQLDPPEGKTINDGLEFKVCLGNVWKANLMELSGGQRSLVALSLILALLEFKPAPLYILDEVDAALDPAHTQNIGRLIKTRFKSSQFIVVSLKDGMFQNANTIFRTRFSEGTSVVQTFKSAAC</sequence>
<dbReference type="InterPro" id="IPR010935">
    <property type="entry name" value="SMC_hinge"/>
</dbReference>
<dbReference type="Proteomes" id="UP000030703">
    <property type="component" value="Unassembled WGS sequence"/>
</dbReference>
<organism evidence="14">
    <name type="scientific">Fusarium oxysporum f. sp. melonis 26406</name>
    <dbReference type="NCBI Taxonomy" id="1089452"/>
    <lineage>
        <taxon>Eukaryota</taxon>
        <taxon>Fungi</taxon>
        <taxon>Dikarya</taxon>
        <taxon>Ascomycota</taxon>
        <taxon>Pezizomycotina</taxon>
        <taxon>Sordariomycetes</taxon>
        <taxon>Hypocreomycetidae</taxon>
        <taxon>Hypocreales</taxon>
        <taxon>Nectriaceae</taxon>
        <taxon>Fusarium</taxon>
        <taxon>Fusarium oxysporum species complex</taxon>
    </lineage>
</organism>
<dbReference type="GO" id="GO:0051301">
    <property type="term" value="P:cell division"/>
    <property type="evidence" value="ECO:0007669"/>
    <property type="project" value="UniProtKB-KW"/>
</dbReference>
<dbReference type="Gene3D" id="1.20.1060.20">
    <property type="match status" value="1"/>
</dbReference>
<dbReference type="InterPro" id="IPR024704">
    <property type="entry name" value="SMC"/>
</dbReference>
<protein>
    <recommendedName>
        <fullName evidence="11">Structural maintenance of chromosomes protein</fullName>
    </recommendedName>
</protein>
<reference evidence="14" key="1">
    <citation type="submission" date="2012-04" db="EMBL/GenBank/DDBJ databases">
        <title>The Genome Sequence of Fusarium oxysporum melonis.</title>
        <authorList>
            <consortium name="The Broad Institute Genome Sequencing Platform"/>
            <person name="Ma L.-J."/>
            <person name="Gale L.R."/>
            <person name="Schwartz D.C."/>
            <person name="Zhou S."/>
            <person name="Corby-Kistler H."/>
            <person name="Young S.K."/>
            <person name="Zeng Q."/>
            <person name="Gargeya S."/>
            <person name="Fitzgerald M."/>
            <person name="Haas B."/>
            <person name="Abouelleil A."/>
            <person name="Alvarado L."/>
            <person name="Arachchi H.M."/>
            <person name="Berlin A."/>
            <person name="Brown A."/>
            <person name="Chapman S.B."/>
            <person name="Chen Z."/>
            <person name="Dunbar C."/>
            <person name="Freedman E."/>
            <person name="Gearin G."/>
            <person name="Goldberg J."/>
            <person name="Griggs A."/>
            <person name="Gujja S."/>
            <person name="Heiman D."/>
            <person name="Howarth C."/>
            <person name="Larson L."/>
            <person name="Lui A."/>
            <person name="MacDonald P.J.P."/>
            <person name="Montmayeur A."/>
            <person name="Murphy C."/>
            <person name="Neiman D."/>
            <person name="Pearson M."/>
            <person name="Priest M."/>
            <person name="Roberts A."/>
            <person name="Saif S."/>
            <person name="Shea T."/>
            <person name="Shenoy N."/>
            <person name="Sisk P."/>
            <person name="Stolte C."/>
            <person name="Sykes S."/>
            <person name="Wortman J."/>
            <person name="Nusbaum C."/>
            <person name="Birren B."/>
        </authorList>
    </citation>
    <scope>NUCLEOTIDE SEQUENCE</scope>
    <source>
        <strain evidence="14">26406</strain>
    </source>
</reference>
<dbReference type="EMBL" id="JH659330">
    <property type="protein sequence ID" value="EXK43527.1"/>
    <property type="molecule type" value="Genomic_DNA"/>
</dbReference>
<evidence type="ECO:0000259" key="13">
    <source>
        <dbReference type="SMART" id="SM00968"/>
    </source>
</evidence>
<evidence type="ECO:0000313" key="14">
    <source>
        <dbReference type="EMBL" id="EXK43527.1"/>
    </source>
</evidence>
<dbReference type="Pfam" id="PF02463">
    <property type="entry name" value="SMC_N"/>
    <property type="match status" value="2"/>
</dbReference>
<keyword evidence="8" id="KW-0226">DNA condensation</keyword>
<dbReference type="InterPro" id="IPR036277">
    <property type="entry name" value="SMC_hinge_sf"/>
</dbReference>
<dbReference type="AlphaFoldDB" id="X0ARS2"/>
<keyword evidence="4" id="KW-0547">Nucleotide-binding</keyword>
<keyword evidence="9 11" id="KW-0539">Nucleus</keyword>
<evidence type="ECO:0000256" key="4">
    <source>
        <dbReference type="ARBA" id="ARBA00022741"/>
    </source>
</evidence>
<comment type="similarity">
    <text evidence="2">Belongs to the SMC family. SMC2 subfamily.</text>
</comment>
<gene>
    <name evidence="14" type="ORF">FOMG_02472</name>
</gene>
<dbReference type="InterPro" id="IPR003395">
    <property type="entry name" value="RecF/RecN/SMC_N"/>
</dbReference>
<dbReference type="HOGENOM" id="CLU_001042_9_0_1"/>
<dbReference type="InterPro" id="IPR027417">
    <property type="entry name" value="P-loop_NTPase"/>
</dbReference>
<keyword evidence="3" id="KW-0132">Cell division</keyword>
<feature type="domain" description="SMC hinge" evidence="13">
    <location>
        <begin position="523"/>
        <end position="644"/>
    </location>
</feature>
<dbReference type="PANTHER" id="PTHR43977">
    <property type="entry name" value="STRUCTURAL MAINTENANCE OF CHROMOSOMES PROTEIN 3"/>
    <property type="match status" value="1"/>
</dbReference>
<keyword evidence="5" id="KW-0498">Mitosis</keyword>
<evidence type="ECO:0000256" key="3">
    <source>
        <dbReference type="ARBA" id="ARBA00022618"/>
    </source>
</evidence>
<dbReference type="SMART" id="SM00968">
    <property type="entry name" value="SMC_hinge"/>
    <property type="match status" value="1"/>
</dbReference>
<accession>X0ARS2</accession>
<evidence type="ECO:0000256" key="6">
    <source>
        <dbReference type="ARBA" id="ARBA00022840"/>
    </source>
</evidence>
<comment type="subcellular location">
    <subcellularLocation>
        <location evidence="1 11">Nucleus</location>
    </subcellularLocation>
</comment>
<dbReference type="VEuPathDB" id="FungiDB:FOMG_02472"/>
<dbReference type="GO" id="GO:0005524">
    <property type="term" value="F:ATP binding"/>
    <property type="evidence" value="ECO:0007669"/>
    <property type="project" value="UniProtKB-KW"/>
</dbReference>
<evidence type="ECO:0000256" key="10">
    <source>
        <dbReference type="ARBA" id="ARBA00023306"/>
    </source>
</evidence>
<dbReference type="GO" id="GO:0016887">
    <property type="term" value="F:ATP hydrolysis activity"/>
    <property type="evidence" value="ECO:0007669"/>
    <property type="project" value="InterPro"/>
</dbReference>
<dbReference type="FunFam" id="3.40.50.300:FF:000385">
    <property type="entry name" value="Structural maintenance of chromosomes 2"/>
    <property type="match status" value="1"/>
</dbReference>
<feature type="coiled-coil region" evidence="12">
    <location>
        <begin position="447"/>
        <end position="474"/>
    </location>
</feature>
<evidence type="ECO:0000256" key="5">
    <source>
        <dbReference type="ARBA" id="ARBA00022776"/>
    </source>
</evidence>
<reference evidence="14" key="2">
    <citation type="submission" date="2012-05" db="EMBL/GenBank/DDBJ databases">
        <title>Annotation of the Genome Sequence of Fusarium oxysporum f. sp. melonis 26406.</title>
        <authorList>
            <consortium name="The Broad Institute Genomics Platform"/>
            <person name="Ma L.-J."/>
            <person name="Corby-Kistler H."/>
            <person name="Broz K."/>
            <person name="Gale L.R."/>
            <person name="Jonkers W."/>
            <person name="O'Donnell K."/>
            <person name="Ploetz R."/>
            <person name="Steinberg C."/>
            <person name="Schwartz D.C."/>
            <person name="VanEtten H."/>
            <person name="Zhou S."/>
            <person name="Young S.K."/>
            <person name="Zeng Q."/>
            <person name="Gargeya S."/>
            <person name="Fitzgerald M."/>
            <person name="Abouelleil A."/>
            <person name="Alvarado L."/>
            <person name="Chapman S.B."/>
            <person name="Gainer-Dewar J."/>
            <person name="Goldberg J."/>
            <person name="Griggs A."/>
            <person name="Gujja S."/>
            <person name="Hansen M."/>
            <person name="Howarth C."/>
            <person name="Imamovic A."/>
            <person name="Ireland A."/>
            <person name="Larimer J."/>
            <person name="McCowan C."/>
            <person name="Murphy C."/>
            <person name="Pearson M."/>
            <person name="Poon T.W."/>
            <person name="Priest M."/>
            <person name="Roberts A."/>
            <person name="Saif S."/>
            <person name="Shea T."/>
            <person name="Sykes S."/>
            <person name="Wortman J."/>
            <person name="Nusbaum C."/>
            <person name="Birren B."/>
        </authorList>
    </citation>
    <scope>NUCLEOTIDE SEQUENCE</scope>
    <source>
        <strain evidence="14">26406</strain>
    </source>
</reference>
<dbReference type="CDD" id="cd03273">
    <property type="entry name" value="ABC_SMC2_euk"/>
    <property type="match status" value="1"/>
</dbReference>